<dbReference type="RefSeq" id="WP_277576852.1">
    <property type="nucleotide sequence ID" value="NZ_JANRMI010000001.1"/>
</dbReference>
<dbReference type="Proteomes" id="UP001152321">
    <property type="component" value="Unassembled WGS sequence"/>
</dbReference>
<evidence type="ECO:0000313" key="2">
    <source>
        <dbReference type="Proteomes" id="UP001152321"/>
    </source>
</evidence>
<accession>A0ABT6DEW6</accession>
<gene>
    <name evidence="1" type="ORF">NWE73_03320</name>
</gene>
<evidence type="ECO:0008006" key="3">
    <source>
        <dbReference type="Google" id="ProtNLM"/>
    </source>
</evidence>
<keyword evidence="2" id="KW-1185">Reference proteome</keyword>
<proteinExistence type="predicted"/>
<organism evidence="1 2">
    <name type="scientific">Bdellovibrio svalbardensis</name>
    <dbReference type="NCBI Taxonomy" id="2972972"/>
    <lineage>
        <taxon>Bacteria</taxon>
        <taxon>Pseudomonadati</taxon>
        <taxon>Bdellovibrionota</taxon>
        <taxon>Bdellovibrionia</taxon>
        <taxon>Bdellovibrionales</taxon>
        <taxon>Pseudobdellovibrionaceae</taxon>
        <taxon>Bdellovibrio</taxon>
    </lineage>
</organism>
<evidence type="ECO:0000313" key="1">
    <source>
        <dbReference type="EMBL" id="MDG0815377.1"/>
    </source>
</evidence>
<sequence>MKGLRAFLPYILASLLLALLVTMAQATKDHIRRSRPVNAQESARSDYFYLPVGSANVSDVSERDYLEVISDFQSHYMQAVIARTGKPLIIPNEWASPYFAAFAMKKESFMQISLWGGMARAPGVTKPMLAAVICHELGHILGGDPLQTIPGSEWASTEGQSDFFAAKVCLPEYLQRHSEAVPLATVNSQVLQICGDHVDCEKVAQIGWDLVNMFQRYSYRKFVPVQLDVEEKAATELILNTYPSDQCRLDTYIEGARCQLGQKCRAPLCWLPAEH</sequence>
<name>A0ABT6DEW6_9BACT</name>
<dbReference type="EMBL" id="JANRMI010000001">
    <property type="protein sequence ID" value="MDG0815377.1"/>
    <property type="molecule type" value="Genomic_DNA"/>
</dbReference>
<protein>
    <recommendedName>
        <fullName evidence="3">Peptidase M48 domain-containing protein</fullName>
    </recommendedName>
</protein>
<reference evidence="1" key="1">
    <citation type="submission" date="2022-08" db="EMBL/GenBank/DDBJ databases">
        <title>Novel Bdellovibrio Species Isolated from Svalbard: Designation Bdellovibrio svalbardensis.</title>
        <authorList>
            <person name="Mitchell R.J."/>
            <person name="Choi S.Y."/>
        </authorList>
    </citation>
    <scope>NUCLEOTIDE SEQUENCE</scope>
    <source>
        <strain evidence="1">PAP01</strain>
    </source>
</reference>
<comment type="caution">
    <text evidence="1">The sequence shown here is derived from an EMBL/GenBank/DDBJ whole genome shotgun (WGS) entry which is preliminary data.</text>
</comment>